<proteinExistence type="predicted"/>
<gene>
    <name evidence="1" type="ORF">OKIOD_LOCUS15333</name>
</gene>
<evidence type="ECO:0000313" key="1">
    <source>
        <dbReference type="EMBL" id="CAG5112342.1"/>
    </source>
</evidence>
<sequence>MTEDSVIVNLPKKLDEFLAKSERILGCAIGDKNGLTMALKGEIDQDDVAVGVNALQEINKNVQESKTLYLYDYKESNCLHCSYIDESLFLVQLVAAN</sequence>
<name>A0ABN7T886_OIKDI</name>
<accession>A0ABN7T886</accession>
<protein>
    <submittedName>
        <fullName evidence="1">Oidioi.mRNA.OKI2018_I69.chr2.g6568.t1.cds</fullName>
    </submittedName>
</protein>
<dbReference type="Proteomes" id="UP001158576">
    <property type="component" value="Chromosome 2"/>
</dbReference>
<reference evidence="1 2" key="1">
    <citation type="submission" date="2021-04" db="EMBL/GenBank/DDBJ databases">
        <authorList>
            <person name="Bliznina A."/>
        </authorList>
    </citation>
    <scope>NUCLEOTIDE SEQUENCE [LARGE SCALE GENOMIC DNA]</scope>
</reference>
<keyword evidence="2" id="KW-1185">Reference proteome</keyword>
<dbReference type="EMBL" id="OU015567">
    <property type="protein sequence ID" value="CAG5112342.1"/>
    <property type="molecule type" value="Genomic_DNA"/>
</dbReference>
<evidence type="ECO:0000313" key="2">
    <source>
        <dbReference type="Proteomes" id="UP001158576"/>
    </source>
</evidence>
<organism evidence="1 2">
    <name type="scientific">Oikopleura dioica</name>
    <name type="common">Tunicate</name>
    <dbReference type="NCBI Taxonomy" id="34765"/>
    <lineage>
        <taxon>Eukaryota</taxon>
        <taxon>Metazoa</taxon>
        <taxon>Chordata</taxon>
        <taxon>Tunicata</taxon>
        <taxon>Appendicularia</taxon>
        <taxon>Copelata</taxon>
        <taxon>Oikopleuridae</taxon>
        <taxon>Oikopleura</taxon>
    </lineage>
</organism>